<feature type="compositionally biased region" description="Basic and acidic residues" evidence="1">
    <location>
        <begin position="258"/>
        <end position="269"/>
    </location>
</feature>
<feature type="region of interest" description="Disordered" evidence="1">
    <location>
        <begin position="413"/>
        <end position="451"/>
    </location>
</feature>
<feature type="compositionally biased region" description="Polar residues" evidence="1">
    <location>
        <begin position="281"/>
        <end position="296"/>
    </location>
</feature>
<evidence type="ECO:0000256" key="1">
    <source>
        <dbReference type="SAM" id="MobiDB-lite"/>
    </source>
</evidence>
<proteinExistence type="predicted"/>
<feature type="compositionally biased region" description="Gly residues" evidence="1">
    <location>
        <begin position="218"/>
        <end position="254"/>
    </location>
</feature>
<feature type="compositionally biased region" description="Polar residues" evidence="1">
    <location>
        <begin position="354"/>
        <end position="367"/>
    </location>
</feature>
<protein>
    <submittedName>
        <fullName evidence="2">Putative membrane protein YgcG</fullName>
    </submittedName>
</protein>
<evidence type="ECO:0000313" key="3">
    <source>
        <dbReference type="Proteomes" id="UP000579153"/>
    </source>
</evidence>
<comment type="caution">
    <text evidence="2">The sequence shown here is derived from an EMBL/GenBank/DDBJ whole genome shotgun (WGS) entry which is preliminary data.</text>
</comment>
<feature type="compositionally biased region" description="Low complexity" evidence="1">
    <location>
        <begin position="331"/>
        <end position="353"/>
    </location>
</feature>
<feature type="region of interest" description="Disordered" evidence="1">
    <location>
        <begin position="121"/>
        <end position="145"/>
    </location>
</feature>
<organism evidence="2 3">
    <name type="scientific">Nonomuraea jabiensis</name>
    <dbReference type="NCBI Taxonomy" id="882448"/>
    <lineage>
        <taxon>Bacteria</taxon>
        <taxon>Bacillati</taxon>
        <taxon>Actinomycetota</taxon>
        <taxon>Actinomycetes</taxon>
        <taxon>Streptosporangiales</taxon>
        <taxon>Streptosporangiaceae</taxon>
        <taxon>Nonomuraea</taxon>
    </lineage>
</organism>
<dbReference type="AlphaFoldDB" id="A0A7W9G4W2"/>
<name>A0A7W9G4W2_9ACTN</name>
<evidence type="ECO:0000313" key="2">
    <source>
        <dbReference type="EMBL" id="MBB5777302.1"/>
    </source>
</evidence>
<gene>
    <name evidence="2" type="ORF">HD596_004058</name>
</gene>
<sequence length="451" mass="45986">MGEEWKPIRLYDYLGNSKPGIFVTRAQVVSYLKATDPDRIESAGNSYVKAAELVHGKNGLEGTLLKAAEELAEVWRGEGATTALEALRLLHASAAALGDAMEKTGKPMVEYARQLRTSKATMPGPTALSTTTNVDNEPTTNLNPQLGTAGYLVDVAARAHLEQLNNKINDLNAQMADGLAFKLPEIQPMVVETQKQQPLDPGSGTKVPSGETKYWTGDGTGDGSKGSTGSDGSGTGGGGRDGSDGSGTGGGGKGEQNPGKDQDPGRDDPGQDQGKGQDDPSTGTQDPGSPQQPGSDTGNGGSPQKPGDQDQSVPPVIGADPPKTQLADAGNPNFPTTTTTPSTSYPQQFTPSPLTNSPTTQMPTNAPFSAVPGQGAGGPSTWYGAGGSSAAGAAPTVLRGGAGASGTGLMAYPPGGMGAGGEQRGEQHREIYDPEGDVWSCPQPTSPDCIG</sequence>
<keyword evidence="3" id="KW-1185">Reference proteome</keyword>
<reference evidence="2 3" key="1">
    <citation type="submission" date="2020-08" db="EMBL/GenBank/DDBJ databases">
        <title>Sequencing the genomes of 1000 actinobacteria strains.</title>
        <authorList>
            <person name="Klenk H.-P."/>
        </authorList>
    </citation>
    <scope>NUCLEOTIDE SEQUENCE [LARGE SCALE GENOMIC DNA]</scope>
    <source>
        <strain evidence="2 3">DSM 45507</strain>
    </source>
</reference>
<dbReference type="EMBL" id="JACHMB010000001">
    <property type="protein sequence ID" value="MBB5777302.1"/>
    <property type="molecule type" value="Genomic_DNA"/>
</dbReference>
<feature type="compositionally biased region" description="Polar residues" evidence="1">
    <location>
        <begin position="127"/>
        <end position="145"/>
    </location>
</feature>
<feature type="compositionally biased region" description="Basic and acidic residues" evidence="1">
    <location>
        <begin position="423"/>
        <end position="432"/>
    </location>
</feature>
<dbReference type="Proteomes" id="UP000579153">
    <property type="component" value="Unassembled WGS sequence"/>
</dbReference>
<feature type="region of interest" description="Disordered" evidence="1">
    <location>
        <begin position="192"/>
        <end position="382"/>
    </location>
</feature>
<dbReference type="RefSeq" id="WP_185070886.1">
    <property type="nucleotide sequence ID" value="NZ_JACHMB010000001.1"/>
</dbReference>
<accession>A0A7W9G4W2</accession>